<dbReference type="Gene3D" id="3.40.50.1110">
    <property type="entry name" value="SGNH hydrolase"/>
    <property type="match status" value="1"/>
</dbReference>
<protein>
    <recommendedName>
        <fullName evidence="1">SGNH hydrolase-type esterase domain-containing protein</fullName>
    </recommendedName>
</protein>
<dbReference type="InterPro" id="IPR036514">
    <property type="entry name" value="SGNH_hydro_sf"/>
</dbReference>
<dbReference type="PANTHER" id="PTHR30383">
    <property type="entry name" value="THIOESTERASE 1/PROTEASE 1/LYSOPHOSPHOLIPASE L1"/>
    <property type="match status" value="1"/>
</dbReference>
<dbReference type="InterPro" id="IPR051532">
    <property type="entry name" value="Ester_Hydrolysis_Enzymes"/>
</dbReference>
<dbReference type="InterPro" id="IPR013830">
    <property type="entry name" value="SGNH_hydro"/>
</dbReference>
<dbReference type="GO" id="GO:0016788">
    <property type="term" value="F:hydrolase activity, acting on ester bonds"/>
    <property type="evidence" value="ECO:0007669"/>
    <property type="project" value="UniProtKB-ARBA"/>
</dbReference>
<keyword evidence="3" id="KW-1185">Reference proteome</keyword>
<sequence length="235" mass="26052">MQKKTPIHWGLWLYCILLTLAMGAVLAKSNFIELIQKNMGLYKPPAVTNFQHEMAGHLRRRDDNTPAGAILFIGDSITQGMSVADLPQPAENFGIGGDTSEFLAQRTKRMHSLDAASHVFLLVGINDLMRQVTGTARHIEEVIKRIPPSVSIHLISVLPTAEGTDINNQAIKQLNKDSFSVCARYQHCKPLDIASLFHTRGKTDISLYEPDGIHLNAQGYAILKQAVMERLNADQ</sequence>
<evidence type="ECO:0000313" key="3">
    <source>
        <dbReference type="Proteomes" id="UP000282818"/>
    </source>
</evidence>
<name>A0A437QB74_9GAMM</name>
<evidence type="ECO:0000259" key="1">
    <source>
        <dbReference type="Pfam" id="PF13472"/>
    </source>
</evidence>
<dbReference type="AlphaFoldDB" id="A0A437QB74"/>
<gene>
    <name evidence="2" type="ORF">EOE65_06645</name>
</gene>
<feature type="domain" description="SGNH hydrolase-type esterase" evidence="1">
    <location>
        <begin position="72"/>
        <end position="222"/>
    </location>
</feature>
<organism evidence="2 3">
    <name type="scientific">Neptunomonas marina</name>
    <dbReference type="NCBI Taxonomy" id="1815562"/>
    <lineage>
        <taxon>Bacteria</taxon>
        <taxon>Pseudomonadati</taxon>
        <taxon>Pseudomonadota</taxon>
        <taxon>Gammaproteobacteria</taxon>
        <taxon>Oceanospirillales</taxon>
        <taxon>Oceanospirillaceae</taxon>
        <taxon>Neptunomonas</taxon>
    </lineage>
</organism>
<evidence type="ECO:0000313" key="2">
    <source>
        <dbReference type="EMBL" id="RVU31649.1"/>
    </source>
</evidence>
<comment type="caution">
    <text evidence="2">The sequence shown here is derived from an EMBL/GenBank/DDBJ whole genome shotgun (WGS) entry which is preliminary data.</text>
</comment>
<dbReference type="SUPFAM" id="SSF52266">
    <property type="entry name" value="SGNH hydrolase"/>
    <property type="match status" value="1"/>
</dbReference>
<accession>A0A437QB74</accession>
<dbReference type="RefSeq" id="WP_127693508.1">
    <property type="nucleotide sequence ID" value="NZ_SACQ01000002.1"/>
</dbReference>
<dbReference type="EMBL" id="SACQ01000002">
    <property type="protein sequence ID" value="RVU31649.1"/>
    <property type="molecule type" value="Genomic_DNA"/>
</dbReference>
<proteinExistence type="predicted"/>
<dbReference type="Pfam" id="PF13472">
    <property type="entry name" value="Lipase_GDSL_2"/>
    <property type="match status" value="1"/>
</dbReference>
<reference evidence="2 3" key="1">
    <citation type="submission" date="2019-01" db="EMBL/GenBank/DDBJ databases">
        <authorList>
            <person name="Chen W.-M."/>
        </authorList>
    </citation>
    <scope>NUCLEOTIDE SEQUENCE [LARGE SCALE GENOMIC DNA]</scope>
    <source>
        <strain evidence="2 3">HPM-16</strain>
    </source>
</reference>
<dbReference type="Proteomes" id="UP000282818">
    <property type="component" value="Unassembled WGS sequence"/>
</dbReference>